<name>A0AA92W2T7_9BACT</name>
<evidence type="ECO:0000313" key="2">
    <source>
        <dbReference type="Proteomes" id="UP000285236"/>
    </source>
</evidence>
<accession>A0AA92W2T7</accession>
<organism evidence="1 2">
    <name type="scientific">Segatella copri</name>
    <dbReference type="NCBI Taxonomy" id="165179"/>
    <lineage>
        <taxon>Bacteria</taxon>
        <taxon>Pseudomonadati</taxon>
        <taxon>Bacteroidota</taxon>
        <taxon>Bacteroidia</taxon>
        <taxon>Bacteroidales</taxon>
        <taxon>Prevotellaceae</taxon>
        <taxon>Segatella</taxon>
    </lineage>
</organism>
<gene>
    <name evidence="1" type="ORF">DWW35_15650</name>
</gene>
<evidence type="ECO:0000313" key="1">
    <source>
        <dbReference type="EMBL" id="RGU88652.1"/>
    </source>
</evidence>
<proteinExistence type="predicted"/>
<reference evidence="1 2" key="1">
    <citation type="submission" date="2018-08" db="EMBL/GenBank/DDBJ databases">
        <title>A genome reference for cultivated species of the human gut microbiota.</title>
        <authorList>
            <person name="Zou Y."/>
            <person name="Xue W."/>
            <person name="Luo G."/>
        </authorList>
    </citation>
    <scope>NUCLEOTIDE SEQUENCE [LARGE SCALE GENOMIC DNA]</scope>
    <source>
        <strain evidence="1 2">AF15-25</strain>
    </source>
</reference>
<keyword evidence="1" id="KW-0540">Nuclease</keyword>
<dbReference type="InterPro" id="IPR019062">
    <property type="entry name" value="Restrct_endonuc_II_HpaII"/>
</dbReference>
<protein>
    <submittedName>
        <fullName evidence="1">HpaII family restriction endonuclease</fullName>
    </submittedName>
</protein>
<dbReference type="RefSeq" id="WP_118082121.1">
    <property type="nucleotide sequence ID" value="NZ_QRYP01000095.1"/>
</dbReference>
<keyword evidence="1" id="KW-0255">Endonuclease</keyword>
<keyword evidence="1" id="KW-0378">Hydrolase</keyword>
<dbReference type="GO" id="GO:0004519">
    <property type="term" value="F:endonuclease activity"/>
    <property type="evidence" value="ECO:0007669"/>
    <property type="project" value="UniProtKB-KW"/>
</dbReference>
<dbReference type="Pfam" id="PF09561">
    <property type="entry name" value="RE_HpaII"/>
    <property type="match status" value="1"/>
</dbReference>
<sequence length="261" mass="29851">MFCFFSHSFSEKSHIGSPATLFNCSQTSGFTFEVIGCDEKGMHEINANDTFLSIMKVIKEKFSLEYVGCRNEVFEQNIAIVDSRMEEVLSAAVLAQAFYYGACGSNVKNVCNKVVELNPINVRNPQMFYPAKFKDFLFDSFAGMTASSLWNGRKRLTGGYIDVSRNGEMLYYRAMSDDIFGNYLFENTYFDRPDRGMCKDLAVAKANAYLEGRLLTENEENSYIYKNGVSGTKKNKKGDFGYVYEKHGQYFIDLNFQIRFR</sequence>
<dbReference type="EMBL" id="QRYP01000095">
    <property type="protein sequence ID" value="RGU88652.1"/>
    <property type="molecule type" value="Genomic_DNA"/>
</dbReference>
<dbReference type="AlphaFoldDB" id="A0AA92W2T7"/>
<dbReference type="Proteomes" id="UP000285236">
    <property type="component" value="Unassembled WGS sequence"/>
</dbReference>
<comment type="caution">
    <text evidence="1">The sequence shown here is derived from an EMBL/GenBank/DDBJ whole genome shotgun (WGS) entry which is preliminary data.</text>
</comment>